<name>A0ABS5JSK8_9BACT</name>
<dbReference type="CDD" id="cd07184">
    <property type="entry name" value="E_set_Isoamylase_like_N"/>
    <property type="match status" value="1"/>
</dbReference>
<proteinExistence type="predicted"/>
<dbReference type="Gene3D" id="2.60.40.10">
    <property type="entry name" value="Immunoglobulins"/>
    <property type="match status" value="1"/>
</dbReference>
<evidence type="ECO:0000259" key="1">
    <source>
        <dbReference type="Pfam" id="PF16561"/>
    </source>
</evidence>
<dbReference type="InterPro" id="IPR013783">
    <property type="entry name" value="Ig-like_fold"/>
</dbReference>
<dbReference type="RefSeq" id="WP_212214657.1">
    <property type="nucleotide sequence ID" value="NZ_JAGUCO010000003.1"/>
</dbReference>
<dbReference type="Pfam" id="PF16561">
    <property type="entry name" value="AMPK1_CBM"/>
    <property type="match status" value="1"/>
</dbReference>
<dbReference type="Proteomes" id="UP000708576">
    <property type="component" value="Unassembled WGS sequence"/>
</dbReference>
<protein>
    <submittedName>
        <fullName evidence="2">Isoamylase early set domain-containing protein</fullName>
    </submittedName>
</protein>
<dbReference type="SUPFAM" id="SSF81296">
    <property type="entry name" value="E set domains"/>
    <property type="match status" value="1"/>
</dbReference>
<dbReference type="InterPro" id="IPR032640">
    <property type="entry name" value="AMPK1_CBM"/>
</dbReference>
<gene>
    <name evidence="2" type="ORF">KEM10_05840</name>
</gene>
<accession>A0ABS5JSK8</accession>
<evidence type="ECO:0000313" key="3">
    <source>
        <dbReference type="Proteomes" id="UP000708576"/>
    </source>
</evidence>
<evidence type="ECO:0000313" key="2">
    <source>
        <dbReference type="EMBL" id="MBS2097793.1"/>
    </source>
</evidence>
<feature type="domain" description="AMP-activated protein kinase glycogen-binding" evidence="1">
    <location>
        <begin position="25"/>
        <end position="87"/>
    </location>
</feature>
<organism evidence="2 3">
    <name type="scientific">Carboxylicivirga linearis</name>
    <dbReference type="NCBI Taxonomy" id="1628157"/>
    <lineage>
        <taxon>Bacteria</taxon>
        <taxon>Pseudomonadati</taxon>
        <taxon>Bacteroidota</taxon>
        <taxon>Bacteroidia</taxon>
        <taxon>Marinilabiliales</taxon>
        <taxon>Marinilabiliaceae</taxon>
        <taxon>Carboxylicivirga</taxon>
    </lineage>
</organism>
<dbReference type="InterPro" id="IPR014756">
    <property type="entry name" value="Ig_E-set"/>
</dbReference>
<dbReference type="EMBL" id="JAGUCO010000003">
    <property type="protein sequence ID" value="MBS2097793.1"/>
    <property type="molecule type" value="Genomic_DNA"/>
</dbReference>
<comment type="caution">
    <text evidence="2">The sequence shown here is derived from an EMBL/GenBank/DDBJ whole genome shotgun (WGS) entry which is preliminary data.</text>
</comment>
<reference evidence="2 3" key="1">
    <citation type="journal article" date="2015" name="Int. J. Syst. Evol. Microbiol.">
        <title>Carboxylicivirga linearis sp. nov., isolated from a sea cucumber culture pond.</title>
        <authorList>
            <person name="Wang F.Q."/>
            <person name="Zhou Y.X."/>
            <person name="Lin X.Z."/>
            <person name="Chen G.J."/>
            <person name="Du Z.J."/>
        </authorList>
    </citation>
    <scope>NUCLEOTIDE SEQUENCE [LARGE SCALE GENOMIC DNA]</scope>
    <source>
        <strain evidence="2 3">FB218</strain>
    </source>
</reference>
<sequence>MSIKKQYLKSRPECKVTFKLGKFEDAESVNIVGSFNNWNLSETSMDKLKNGSFTQTCYLETGKEIQFRYLVNNHTWITEEEADDFVDTGMGDNQVNAVLKL</sequence>
<keyword evidence="3" id="KW-1185">Reference proteome</keyword>